<dbReference type="InterPro" id="IPR023393">
    <property type="entry name" value="START-like_dom_sf"/>
</dbReference>
<dbReference type="OrthoDB" id="2586183at2759"/>
<accession>A0A395HJ40</accession>
<evidence type="ECO:0000313" key="1">
    <source>
        <dbReference type="EMBL" id="RAL07790.1"/>
    </source>
</evidence>
<sequence length="160" mass="18216">MHMQAAITWPPNFQPGKTDKFVSNEIYIRDTTLARIWVYLSTITKRETYYDNFSTFGFPPLQAEVCESVPPTDTVPGRLAWRAWQDGDDDSASKIYHAWIVEKVPWGRGVVRVLTQESQIGKPAALLAGQKPNPMLNGYQAWLGYYRSCNCILRPDESSI</sequence>
<dbReference type="GeneID" id="37204521"/>
<organism evidence="1 2">
    <name type="scientific">Aspergillus homomorphus (strain CBS 101889)</name>
    <dbReference type="NCBI Taxonomy" id="1450537"/>
    <lineage>
        <taxon>Eukaryota</taxon>
        <taxon>Fungi</taxon>
        <taxon>Dikarya</taxon>
        <taxon>Ascomycota</taxon>
        <taxon>Pezizomycotina</taxon>
        <taxon>Eurotiomycetes</taxon>
        <taxon>Eurotiomycetidae</taxon>
        <taxon>Eurotiales</taxon>
        <taxon>Aspergillaceae</taxon>
        <taxon>Aspergillus</taxon>
        <taxon>Aspergillus subgen. Circumdati</taxon>
    </lineage>
</organism>
<dbReference type="EMBL" id="KZ824324">
    <property type="protein sequence ID" value="RAL07790.1"/>
    <property type="molecule type" value="Genomic_DNA"/>
</dbReference>
<keyword evidence="2" id="KW-1185">Reference proteome</keyword>
<proteinExistence type="predicted"/>
<gene>
    <name evidence="1" type="ORF">BO97DRAFT_473387</name>
</gene>
<reference evidence="1 2" key="1">
    <citation type="submission" date="2018-02" db="EMBL/GenBank/DDBJ databases">
        <title>The genomes of Aspergillus section Nigri reveals drivers in fungal speciation.</title>
        <authorList>
            <consortium name="DOE Joint Genome Institute"/>
            <person name="Vesth T.C."/>
            <person name="Nybo J."/>
            <person name="Theobald S."/>
            <person name="Brandl J."/>
            <person name="Frisvad J.C."/>
            <person name="Nielsen K.F."/>
            <person name="Lyhne E.K."/>
            <person name="Kogle M.E."/>
            <person name="Kuo A."/>
            <person name="Riley R."/>
            <person name="Clum A."/>
            <person name="Nolan M."/>
            <person name="Lipzen A."/>
            <person name="Salamov A."/>
            <person name="Henrissat B."/>
            <person name="Wiebenga A."/>
            <person name="De vries R.P."/>
            <person name="Grigoriev I.V."/>
            <person name="Mortensen U.H."/>
            <person name="Andersen M.R."/>
            <person name="Baker S.E."/>
        </authorList>
    </citation>
    <scope>NUCLEOTIDE SEQUENCE [LARGE SCALE GENOMIC DNA]</scope>
    <source>
        <strain evidence="1 2">CBS 101889</strain>
    </source>
</reference>
<dbReference type="VEuPathDB" id="FungiDB:BO97DRAFT_473387"/>
<name>A0A395HJ40_ASPHC</name>
<evidence type="ECO:0000313" key="2">
    <source>
        <dbReference type="Proteomes" id="UP000248961"/>
    </source>
</evidence>
<dbReference type="RefSeq" id="XP_025546944.1">
    <property type="nucleotide sequence ID" value="XM_025700232.1"/>
</dbReference>
<dbReference type="Proteomes" id="UP000248961">
    <property type="component" value="Unassembled WGS sequence"/>
</dbReference>
<dbReference type="AlphaFoldDB" id="A0A395HJ40"/>
<protein>
    <submittedName>
        <fullName evidence="1">Uncharacterized protein</fullName>
    </submittedName>
</protein>
<dbReference type="Gene3D" id="3.30.530.20">
    <property type="match status" value="2"/>
</dbReference>